<comment type="caution">
    <text evidence="8">The sequence shown here is derived from an EMBL/GenBank/DDBJ whole genome shotgun (WGS) entry which is preliminary data.</text>
</comment>
<proteinExistence type="predicted"/>
<evidence type="ECO:0000313" key="8">
    <source>
        <dbReference type="EMBL" id="GCB60941.1"/>
    </source>
</evidence>
<feature type="transmembrane region" description="Helical" evidence="6">
    <location>
        <begin position="58"/>
        <end position="76"/>
    </location>
</feature>
<dbReference type="STRING" id="75743.A0A401NJ66"/>
<dbReference type="PROSITE" id="PS51225">
    <property type="entry name" value="MARVEL"/>
    <property type="match status" value="1"/>
</dbReference>
<dbReference type="InterPro" id="IPR008253">
    <property type="entry name" value="Marvel"/>
</dbReference>
<dbReference type="GO" id="GO:0016020">
    <property type="term" value="C:membrane"/>
    <property type="evidence" value="ECO:0007669"/>
    <property type="project" value="UniProtKB-SubCell"/>
</dbReference>
<evidence type="ECO:0000256" key="6">
    <source>
        <dbReference type="SAM" id="Phobius"/>
    </source>
</evidence>
<gene>
    <name evidence="8" type="ORF">scyTo_0012825</name>
</gene>
<keyword evidence="2 5" id="KW-0812">Transmembrane</keyword>
<dbReference type="OMA" id="FMTAPLI"/>
<dbReference type="PANTHER" id="PTHR22776:SF3">
    <property type="entry name" value="CKLF-LIKE MARVEL TRANSMEMBRANE DOMAIN-CONTAINING PROTEIN 3"/>
    <property type="match status" value="1"/>
</dbReference>
<feature type="transmembrane region" description="Helical" evidence="6">
    <location>
        <begin position="33"/>
        <end position="52"/>
    </location>
</feature>
<name>A0A401NJ66_SCYTO</name>
<protein>
    <recommendedName>
        <fullName evidence="7">MARVEL domain-containing protein</fullName>
    </recommendedName>
</protein>
<accession>A0A401NJ66</accession>
<evidence type="ECO:0000256" key="4">
    <source>
        <dbReference type="ARBA" id="ARBA00023136"/>
    </source>
</evidence>
<dbReference type="AlphaFoldDB" id="A0A401NJ66"/>
<dbReference type="PANTHER" id="PTHR22776">
    <property type="entry name" value="MARVEL-CONTAINING POTENTIAL LIPID RAFT-ASSOCIATED PROTEIN"/>
    <property type="match status" value="1"/>
</dbReference>
<keyword evidence="4 5" id="KW-0472">Membrane</keyword>
<dbReference type="OrthoDB" id="9943862at2759"/>
<evidence type="ECO:0000313" key="9">
    <source>
        <dbReference type="Proteomes" id="UP000288216"/>
    </source>
</evidence>
<reference evidence="8 9" key="1">
    <citation type="journal article" date="2018" name="Nat. Ecol. Evol.">
        <title>Shark genomes provide insights into elasmobranch evolution and the origin of vertebrates.</title>
        <authorList>
            <person name="Hara Y"/>
            <person name="Yamaguchi K"/>
            <person name="Onimaru K"/>
            <person name="Kadota M"/>
            <person name="Koyanagi M"/>
            <person name="Keeley SD"/>
            <person name="Tatsumi K"/>
            <person name="Tanaka K"/>
            <person name="Motone F"/>
            <person name="Kageyama Y"/>
            <person name="Nozu R"/>
            <person name="Adachi N"/>
            <person name="Nishimura O"/>
            <person name="Nakagawa R"/>
            <person name="Tanegashima C"/>
            <person name="Kiyatake I"/>
            <person name="Matsumoto R"/>
            <person name="Murakumo K"/>
            <person name="Nishida K"/>
            <person name="Terakita A"/>
            <person name="Kuratani S"/>
            <person name="Sato K"/>
            <person name="Hyodo S Kuraku.S."/>
        </authorList>
    </citation>
    <scope>NUCLEOTIDE SEQUENCE [LARGE SCALE GENOMIC DNA]</scope>
</reference>
<dbReference type="Proteomes" id="UP000288216">
    <property type="component" value="Unassembled WGS sequence"/>
</dbReference>
<keyword evidence="9" id="KW-1185">Reference proteome</keyword>
<evidence type="ECO:0000259" key="7">
    <source>
        <dbReference type="PROSITE" id="PS51225"/>
    </source>
</evidence>
<evidence type="ECO:0000256" key="1">
    <source>
        <dbReference type="ARBA" id="ARBA00004141"/>
    </source>
</evidence>
<keyword evidence="3 6" id="KW-1133">Transmembrane helix</keyword>
<feature type="transmembrane region" description="Helical" evidence="6">
    <location>
        <begin position="123"/>
        <end position="140"/>
    </location>
</feature>
<evidence type="ECO:0000256" key="5">
    <source>
        <dbReference type="PROSITE-ProRule" id="PRU00581"/>
    </source>
</evidence>
<dbReference type="InterPro" id="IPR050578">
    <property type="entry name" value="MARVEL-CKLF_proteins"/>
</dbReference>
<feature type="transmembrane region" description="Helical" evidence="6">
    <location>
        <begin position="88"/>
        <end position="111"/>
    </location>
</feature>
<evidence type="ECO:0000256" key="3">
    <source>
        <dbReference type="ARBA" id="ARBA00022989"/>
    </source>
</evidence>
<comment type="subcellular location">
    <subcellularLocation>
        <location evidence="1">Membrane</location>
        <topology evidence="1">Multi-pass membrane protein</topology>
    </subcellularLocation>
</comment>
<sequence length="174" mass="19078">MGESEVSEAAESPSRGLRTLIPDKTFLTSRKGLMLAAELVLSFIIFICYLASPMAAFMTAPLIEFLLALCAYYVYVTKYIDYFPGFHGPLIDFLRCVTAAVIFFAISIYAITKSSASSKTAGVFGFVATVVFAFDFYYICNHLISLINPQDLPTHTATIKKSTGEEEVADSDSD</sequence>
<evidence type="ECO:0000256" key="2">
    <source>
        <dbReference type="ARBA" id="ARBA00022692"/>
    </source>
</evidence>
<feature type="domain" description="MARVEL" evidence="7">
    <location>
        <begin position="26"/>
        <end position="144"/>
    </location>
</feature>
<dbReference type="EMBL" id="BFAA01006326">
    <property type="protein sequence ID" value="GCB60941.1"/>
    <property type="molecule type" value="Genomic_DNA"/>
</dbReference>
<organism evidence="8 9">
    <name type="scientific">Scyliorhinus torazame</name>
    <name type="common">Cloudy catshark</name>
    <name type="synonym">Catulus torazame</name>
    <dbReference type="NCBI Taxonomy" id="75743"/>
    <lineage>
        <taxon>Eukaryota</taxon>
        <taxon>Metazoa</taxon>
        <taxon>Chordata</taxon>
        <taxon>Craniata</taxon>
        <taxon>Vertebrata</taxon>
        <taxon>Chondrichthyes</taxon>
        <taxon>Elasmobranchii</taxon>
        <taxon>Galeomorphii</taxon>
        <taxon>Galeoidea</taxon>
        <taxon>Carcharhiniformes</taxon>
        <taxon>Scyliorhinidae</taxon>
        <taxon>Scyliorhinus</taxon>
    </lineage>
</organism>